<protein>
    <submittedName>
        <fullName evidence="6">Methyltransferase domain-containing protein</fullName>
    </submittedName>
</protein>
<feature type="domain" description="O-methyltransferase dimerisation" evidence="5">
    <location>
        <begin position="41"/>
        <end position="108"/>
    </location>
</feature>
<dbReference type="AlphaFoldDB" id="A0A547Q7N0"/>
<dbReference type="PANTHER" id="PTHR43712">
    <property type="entry name" value="PUTATIVE (AFU_ORTHOLOGUE AFUA_4G14580)-RELATED"/>
    <property type="match status" value="1"/>
</dbReference>
<dbReference type="PROSITE" id="PS51683">
    <property type="entry name" value="SAM_OMT_II"/>
    <property type="match status" value="1"/>
</dbReference>
<evidence type="ECO:0000256" key="1">
    <source>
        <dbReference type="ARBA" id="ARBA00022603"/>
    </source>
</evidence>
<dbReference type="Proteomes" id="UP000318590">
    <property type="component" value="Unassembled WGS sequence"/>
</dbReference>
<dbReference type="InterPro" id="IPR016461">
    <property type="entry name" value="COMT-like"/>
</dbReference>
<keyword evidence="7" id="KW-1185">Reference proteome</keyword>
<dbReference type="PIRSF" id="PIRSF005739">
    <property type="entry name" value="O-mtase"/>
    <property type="match status" value="1"/>
</dbReference>
<gene>
    <name evidence="6" type="ORF">FEV53_04890</name>
</gene>
<evidence type="ECO:0000259" key="4">
    <source>
        <dbReference type="Pfam" id="PF00891"/>
    </source>
</evidence>
<dbReference type="InterPro" id="IPR012967">
    <property type="entry name" value="COMT_dimerisation"/>
</dbReference>
<evidence type="ECO:0000313" key="6">
    <source>
        <dbReference type="EMBL" id="TRD22397.1"/>
    </source>
</evidence>
<dbReference type="CDD" id="cd02440">
    <property type="entry name" value="AdoMet_MTases"/>
    <property type="match status" value="1"/>
</dbReference>
<proteinExistence type="predicted"/>
<name>A0A547Q7N0_9RHOB</name>
<dbReference type="Pfam" id="PF08100">
    <property type="entry name" value="Dimerisation"/>
    <property type="match status" value="1"/>
</dbReference>
<organism evidence="6 7">
    <name type="scientific">Palleronia caenipelagi</name>
    <dbReference type="NCBI Taxonomy" id="2489174"/>
    <lineage>
        <taxon>Bacteria</taxon>
        <taxon>Pseudomonadati</taxon>
        <taxon>Pseudomonadota</taxon>
        <taxon>Alphaproteobacteria</taxon>
        <taxon>Rhodobacterales</taxon>
        <taxon>Roseobacteraceae</taxon>
        <taxon>Palleronia</taxon>
    </lineage>
</organism>
<evidence type="ECO:0000259" key="5">
    <source>
        <dbReference type="Pfam" id="PF08100"/>
    </source>
</evidence>
<dbReference type="GO" id="GO:0008171">
    <property type="term" value="F:O-methyltransferase activity"/>
    <property type="evidence" value="ECO:0007669"/>
    <property type="project" value="InterPro"/>
</dbReference>
<dbReference type="InterPro" id="IPR036390">
    <property type="entry name" value="WH_DNA-bd_sf"/>
</dbReference>
<dbReference type="PANTHER" id="PTHR43712:SF2">
    <property type="entry name" value="O-METHYLTRANSFERASE CICE"/>
    <property type="match status" value="1"/>
</dbReference>
<dbReference type="Pfam" id="PF00891">
    <property type="entry name" value="Methyltransf_2"/>
    <property type="match status" value="1"/>
</dbReference>
<dbReference type="GO" id="GO:0032259">
    <property type="term" value="P:methylation"/>
    <property type="evidence" value="ECO:0007669"/>
    <property type="project" value="UniProtKB-KW"/>
</dbReference>
<dbReference type="GO" id="GO:0046983">
    <property type="term" value="F:protein dimerization activity"/>
    <property type="evidence" value="ECO:0007669"/>
    <property type="project" value="InterPro"/>
</dbReference>
<dbReference type="InterPro" id="IPR029063">
    <property type="entry name" value="SAM-dependent_MTases_sf"/>
</dbReference>
<dbReference type="OrthoDB" id="7418600at2"/>
<dbReference type="Gene3D" id="3.40.50.150">
    <property type="entry name" value="Vaccinia Virus protein VP39"/>
    <property type="match status" value="1"/>
</dbReference>
<comment type="caution">
    <text evidence="6">The sequence shown here is derived from an EMBL/GenBank/DDBJ whole genome shotgun (WGS) entry which is preliminary data.</text>
</comment>
<keyword evidence="3" id="KW-0949">S-adenosyl-L-methionine</keyword>
<reference evidence="6 7" key="1">
    <citation type="submission" date="2019-06" db="EMBL/GenBank/DDBJ databases">
        <title>Paenimaribius caenipelagi gen. nov., sp. nov., isolated from a tidal flat.</title>
        <authorList>
            <person name="Yoon J.-H."/>
        </authorList>
    </citation>
    <scope>NUCLEOTIDE SEQUENCE [LARGE SCALE GENOMIC DNA]</scope>
    <source>
        <strain evidence="6 7">JBTF-M29</strain>
    </source>
</reference>
<evidence type="ECO:0000256" key="3">
    <source>
        <dbReference type="ARBA" id="ARBA00022691"/>
    </source>
</evidence>
<dbReference type="SUPFAM" id="SSF46785">
    <property type="entry name" value="Winged helix' DNA-binding domain"/>
    <property type="match status" value="1"/>
</dbReference>
<dbReference type="EMBL" id="VFSV01000006">
    <property type="protein sequence ID" value="TRD22397.1"/>
    <property type="molecule type" value="Genomic_DNA"/>
</dbReference>
<sequence length="357" mass="39354">MMPRLRARLLRRAASPAFQTWAARFPLTRGRVRREGEAMFDLVSGFVQTQMLRALIELDVLNYLIDAPRTATELAPDVSLTPDRAELVFRAGVAMGLLSLGRRGYRTTLRGAALAGVPGLPDMIRHHEVLYRDLSDPVAFLRDETDPELARFWPYVFGGGAGAEEAARYSRLMAESQDMVAAETLDQLDLSGVERLLDVGGGTGRFLSHVHTRYPNLQLTLMDLPEVLAGVTDPLREALDLVGRSFRNGPLPEGHDAITLIRVCYDHADETVLDLMQRIRAALPEGGRLIVSEPMTGGDRPTRPGDVYFALYCAAMGTGRARSPEQIAALMRQAGFVKTECLKPRRAFVTSVVVGIR</sequence>
<dbReference type="InterPro" id="IPR001077">
    <property type="entry name" value="COMT_C"/>
</dbReference>
<dbReference type="SUPFAM" id="SSF53335">
    <property type="entry name" value="S-adenosyl-L-methionine-dependent methyltransferases"/>
    <property type="match status" value="1"/>
</dbReference>
<keyword evidence="1 6" id="KW-0489">Methyltransferase</keyword>
<evidence type="ECO:0000313" key="7">
    <source>
        <dbReference type="Proteomes" id="UP000318590"/>
    </source>
</evidence>
<dbReference type="Gene3D" id="1.10.10.10">
    <property type="entry name" value="Winged helix-like DNA-binding domain superfamily/Winged helix DNA-binding domain"/>
    <property type="match status" value="1"/>
</dbReference>
<accession>A0A547Q7N0</accession>
<feature type="domain" description="O-methyltransferase C-terminal" evidence="4">
    <location>
        <begin position="131"/>
        <end position="336"/>
    </location>
</feature>
<evidence type="ECO:0000256" key="2">
    <source>
        <dbReference type="ARBA" id="ARBA00022679"/>
    </source>
</evidence>
<dbReference type="InterPro" id="IPR036388">
    <property type="entry name" value="WH-like_DNA-bd_sf"/>
</dbReference>
<keyword evidence="2 6" id="KW-0808">Transferase</keyword>
<dbReference type="RefSeq" id="WP_142833698.1">
    <property type="nucleotide sequence ID" value="NZ_VFSV01000006.1"/>
</dbReference>